<evidence type="ECO:0000313" key="2">
    <source>
        <dbReference type="EMBL" id="PQP93735.1"/>
    </source>
</evidence>
<sequence>MVQIEYGYMLKVDEKIDAYSFGVVLLELITGRKPVMNLEEEDYYWHWYPLAGALHLFNIAMMCSKNDSCARPAMRAVVNMLTNPPLSSPTVANL</sequence>
<protein>
    <submittedName>
        <fullName evidence="2">Receptor protein kinase CLAVATA1-like</fullName>
    </submittedName>
</protein>
<dbReference type="PANTHER" id="PTHR48055:SF2">
    <property type="entry name" value="RECEPTOR-LIKE PROTEIN KINASE 7"/>
    <property type="match status" value="1"/>
</dbReference>
<dbReference type="InterPro" id="IPR051564">
    <property type="entry name" value="LRR_receptor-like_kinase"/>
</dbReference>
<dbReference type="InterPro" id="IPR001245">
    <property type="entry name" value="Ser-Thr/Tyr_kinase_cat_dom"/>
</dbReference>
<dbReference type="EMBL" id="PJQY01002435">
    <property type="protein sequence ID" value="PQP93735.1"/>
    <property type="molecule type" value="Genomic_DNA"/>
</dbReference>
<proteinExistence type="predicted"/>
<keyword evidence="2" id="KW-0808">Transferase</keyword>
<feature type="domain" description="Serine-threonine/tyrosine-protein kinase catalytic" evidence="1">
    <location>
        <begin position="11"/>
        <end position="81"/>
    </location>
</feature>
<dbReference type="Proteomes" id="UP000250321">
    <property type="component" value="Unassembled WGS sequence"/>
</dbReference>
<dbReference type="OrthoDB" id="1681843at2759"/>
<dbReference type="AlphaFoldDB" id="A0A314YWE3"/>
<keyword evidence="3" id="KW-1185">Reference proteome</keyword>
<keyword evidence="2" id="KW-0675">Receptor</keyword>
<dbReference type="Pfam" id="PF07714">
    <property type="entry name" value="PK_Tyr_Ser-Thr"/>
    <property type="match status" value="1"/>
</dbReference>
<dbReference type="InterPro" id="IPR011009">
    <property type="entry name" value="Kinase-like_dom_sf"/>
</dbReference>
<keyword evidence="2" id="KW-0418">Kinase</keyword>
<dbReference type="PANTHER" id="PTHR48055">
    <property type="entry name" value="LEUCINE-RICH REPEAT RECEPTOR PROTEIN KINASE EMS1"/>
    <property type="match status" value="1"/>
</dbReference>
<reference evidence="2 3" key="1">
    <citation type="submission" date="2018-02" db="EMBL/GenBank/DDBJ databases">
        <title>Draft genome of wild Prunus yedoensis var. nudiflora.</title>
        <authorList>
            <person name="Baek S."/>
            <person name="Kim J.-H."/>
            <person name="Choi K."/>
            <person name="Kim G.-B."/>
            <person name="Cho A."/>
            <person name="Jang H."/>
            <person name="Shin C.-H."/>
            <person name="Yu H.-J."/>
            <person name="Mun J.-H."/>
        </authorList>
    </citation>
    <scope>NUCLEOTIDE SEQUENCE [LARGE SCALE GENOMIC DNA]</scope>
    <source>
        <strain evidence="3">cv. Jeju island</strain>
        <tissue evidence="2">Leaf</tissue>
    </source>
</reference>
<dbReference type="GO" id="GO:0004672">
    <property type="term" value="F:protein kinase activity"/>
    <property type="evidence" value="ECO:0007669"/>
    <property type="project" value="InterPro"/>
</dbReference>
<accession>A0A314YWE3</accession>
<name>A0A314YWE3_PRUYE</name>
<dbReference type="SUPFAM" id="SSF56112">
    <property type="entry name" value="Protein kinase-like (PK-like)"/>
    <property type="match status" value="1"/>
</dbReference>
<dbReference type="GO" id="GO:0016020">
    <property type="term" value="C:membrane"/>
    <property type="evidence" value="ECO:0007669"/>
    <property type="project" value="TreeGrafter"/>
</dbReference>
<dbReference type="Gene3D" id="1.10.510.10">
    <property type="entry name" value="Transferase(Phosphotransferase) domain 1"/>
    <property type="match status" value="1"/>
</dbReference>
<dbReference type="STRING" id="2094558.A0A314YWE3"/>
<gene>
    <name evidence="2" type="ORF">Pyn_37281</name>
</gene>
<comment type="caution">
    <text evidence="2">The sequence shown here is derived from an EMBL/GenBank/DDBJ whole genome shotgun (WGS) entry which is preliminary data.</text>
</comment>
<organism evidence="2 3">
    <name type="scientific">Prunus yedoensis var. nudiflora</name>
    <dbReference type="NCBI Taxonomy" id="2094558"/>
    <lineage>
        <taxon>Eukaryota</taxon>
        <taxon>Viridiplantae</taxon>
        <taxon>Streptophyta</taxon>
        <taxon>Embryophyta</taxon>
        <taxon>Tracheophyta</taxon>
        <taxon>Spermatophyta</taxon>
        <taxon>Magnoliopsida</taxon>
        <taxon>eudicotyledons</taxon>
        <taxon>Gunneridae</taxon>
        <taxon>Pentapetalae</taxon>
        <taxon>rosids</taxon>
        <taxon>fabids</taxon>
        <taxon>Rosales</taxon>
        <taxon>Rosaceae</taxon>
        <taxon>Amygdaloideae</taxon>
        <taxon>Amygdaleae</taxon>
        <taxon>Prunus</taxon>
    </lineage>
</organism>
<evidence type="ECO:0000313" key="3">
    <source>
        <dbReference type="Proteomes" id="UP000250321"/>
    </source>
</evidence>
<evidence type="ECO:0000259" key="1">
    <source>
        <dbReference type="Pfam" id="PF07714"/>
    </source>
</evidence>